<dbReference type="InterPro" id="IPR010917">
    <property type="entry name" value="TonB_rcpt_CS"/>
</dbReference>
<dbReference type="RefSeq" id="WP_171264994.1">
    <property type="nucleotide sequence ID" value="NZ_CP082144.1"/>
</dbReference>
<evidence type="ECO:0000256" key="9">
    <source>
        <dbReference type="PROSITE-ProRule" id="PRU01360"/>
    </source>
</evidence>
<evidence type="ECO:0000256" key="6">
    <source>
        <dbReference type="ARBA" id="ARBA00023077"/>
    </source>
</evidence>
<feature type="domain" description="TonB-dependent receptor plug" evidence="14">
    <location>
        <begin position="54"/>
        <end position="151"/>
    </location>
</feature>
<evidence type="ECO:0000256" key="3">
    <source>
        <dbReference type="ARBA" id="ARBA00022452"/>
    </source>
</evidence>
<dbReference type="Pfam" id="PF00593">
    <property type="entry name" value="TonB_dep_Rec_b-barrel"/>
    <property type="match status" value="1"/>
</dbReference>
<dbReference type="InterPro" id="IPR000531">
    <property type="entry name" value="Beta-barrel_TonB"/>
</dbReference>
<name>A0A1P8KGM7_ACILW</name>
<evidence type="ECO:0000256" key="5">
    <source>
        <dbReference type="ARBA" id="ARBA00022729"/>
    </source>
</evidence>
<evidence type="ECO:0000256" key="7">
    <source>
        <dbReference type="ARBA" id="ARBA00023136"/>
    </source>
</evidence>
<dbReference type="Gene3D" id="2.170.130.10">
    <property type="entry name" value="TonB-dependent receptor, plug domain"/>
    <property type="match status" value="1"/>
</dbReference>
<evidence type="ECO:0000256" key="12">
    <source>
        <dbReference type="SAM" id="SignalP"/>
    </source>
</evidence>
<dbReference type="InterPro" id="IPR037066">
    <property type="entry name" value="Plug_dom_sf"/>
</dbReference>
<keyword evidence="2 9" id="KW-0813">Transport</keyword>
<proteinExistence type="inferred from homology"/>
<dbReference type="PANTHER" id="PTHR30069">
    <property type="entry name" value="TONB-DEPENDENT OUTER MEMBRANE RECEPTOR"/>
    <property type="match status" value="1"/>
</dbReference>
<dbReference type="InterPro" id="IPR012910">
    <property type="entry name" value="Plug_dom"/>
</dbReference>
<dbReference type="PROSITE" id="PS01156">
    <property type="entry name" value="TONB_DEPENDENT_REC_2"/>
    <property type="match status" value="1"/>
</dbReference>
<keyword evidence="4 9" id="KW-0812">Transmembrane</keyword>
<accession>A0A1P8KGM7</accession>
<sequence length="709" mass="78530">MSFHKNLITLSIFAVIAPSVFAEQEPSATVVQTLETIQVKAHPLIQTAADFSVADHVIDQKSLTTRATTIGDALADKLGVYSNQYGTGASRPVIRGQDGPRVKVLQHASETADVSTLSPDHAVTVDPILAKQVEVIRGPSTLLYSAGNVGGLVNVTDQKIPTQMPEGGVDGTVGMRYNSGNDEKLASAGITAGIGENFALRVEGSKRKANDYIAPDYWVEHPNDETGHEGHGHEEETSHFDKARRVGNTFAEGQTANIGGSWIHDRGFVGLSYSNRQDQYGLPGHAAHGEEEEEGSVEGAGPWIDLESERYDLRTELLNPMPGFEKLRAHASFTDYEHDEIEGNKIASNFKSKAYDGRLELVHVPIAGWEGVIGTQFSQQKIDLAAAAHEEDEIVNEEAEKGHEEHDHEVLMPDTKTQKYSLFALEHKQLGDVHVELGARVEHQKIEVDAEQKDYSDTGVSASAAANWEFAPNYKLSLVGSHQQRLPIAQELYAQGKHYATKTIEHGNPDLDAEKSNNLEVGFHFEGEKLDYHVHVYHNWFDNYIYGQSEGYDEHNPEFLVLDYTQDKARFYGTEAQLGYAINDTYKVSVFGDYVRGKIEGENAPRVPAGRLGTKVDADFADGWSGVAEYYHVFEQNKVAKDQDEQPTQGYNMVNVGLSYANSFANKNDYRVYFKANNLLDDQVYSHTSFLSNIPQIGRNFTVGLEYNF</sequence>
<dbReference type="GO" id="GO:0015344">
    <property type="term" value="F:siderophore uptake transmembrane transporter activity"/>
    <property type="evidence" value="ECO:0007669"/>
    <property type="project" value="TreeGrafter"/>
</dbReference>
<gene>
    <name evidence="15" type="ORF">BAA96_1p0125</name>
</gene>
<geneLocation type="plasmid" evidence="15">
    <name>pALWED1.1</name>
</geneLocation>
<dbReference type="PROSITE" id="PS52016">
    <property type="entry name" value="TONB_DEPENDENT_REC_3"/>
    <property type="match status" value="1"/>
</dbReference>
<evidence type="ECO:0000256" key="1">
    <source>
        <dbReference type="ARBA" id="ARBA00004571"/>
    </source>
</evidence>
<dbReference type="PANTHER" id="PTHR30069:SF40">
    <property type="entry name" value="TONB-DEPENDENT RECEPTOR NMB0964-RELATED"/>
    <property type="match status" value="1"/>
</dbReference>
<reference evidence="15" key="1">
    <citation type="journal article" date="2016" name="Biomed. Res. Int.">
        <title>Resistance of Permafrost and Modern Acinetobacter lwoffii Strains to Heavy Metals and Arsenic Revealed by Genome Analysis.</title>
        <authorList>
            <person name="Mindlin S."/>
            <person name="Petrenko A."/>
            <person name="Kurakov A."/>
            <person name="Beletsky A."/>
            <person name="Mardanov A."/>
            <person name="Petrova M."/>
        </authorList>
    </citation>
    <scope>NUCLEOTIDE SEQUENCE</scope>
    <source>
        <strain evidence="15">ED23-35</strain>
        <plasmid evidence="15">pALWED1.1</plasmid>
    </source>
</reference>
<evidence type="ECO:0000256" key="11">
    <source>
        <dbReference type="RuleBase" id="RU003357"/>
    </source>
</evidence>
<dbReference type="GO" id="GO:0044718">
    <property type="term" value="P:siderophore transmembrane transport"/>
    <property type="evidence" value="ECO:0007669"/>
    <property type="project" value="TreeGrafter"/>
</dbReference>
<evidence type="ECO:0000256" key="8">
    <source>
        <dbReference type="ARBA" id="ARBA00023237"/>
    </source>
</evidence>
<feature type="chain" id="PRO_5012071676" evidence="12">
    <location>
        <begin position="23"/>
        <end position="709"/>
    </location>
</feature>
<dbReference type="InterPro" id="IPR036942">
    <property type="entry name" value="Beta-barrel_TonB_sf"/>
</dbReference>
<dbReference type="SUPFAM" id="SSF56935">
    <property type="entry name" value="Porins"/>
    <property type="match status" value="1"/>
</dbReference>
<evidence type="ECO:0000256" key="4">
    <source>
        <dbReference type="ARBA" id="ARBA00022692"/>
    </source>
</evidence>
<comment type="subcellular location">
    <subcellularLocation>
        <location evidence="1 9">Cell outer membrane</location>
        <topology evidence="1 9">Multi-pass membrane protein</topology>
    </subcellularLocation>
</comment>
<feature type="signal peptide" evidence="12">
    <location>
        <begin position="1"/>
        <end position="22"/>
    </location>
</feature>
<dbReference type="GO" id="GO:0009279">
    <property type="term" value="C:cell outer membrane"/>
    <property type="evidence" value="ECO:0007669"/>
    <property type="project" value="UniProtKB-SubCell"/>
</dbReference>
<protein>
    <submittedName>
        <fullName evidence="15">Outer membrane transport protein</fullName>
    </submittedName>
</protein>
<keyword evidence="6 11" id="KW-0798">TonB box</keyword>
<evidence type="ECO:0000259" key="14">
    <source>
        <dbReference type="Pfam" id="PF07715"/>
    </source>
</evidence>
<evidence type="ECO:0000313" key="15">
    <source>
        <dbReference type="EMBL" id="APW48830.1"/>
    </source>
</evidence>
<dbReference type="Pfam" id="PF07715">
    <property type="entry name" value="Plug"/>
    <property type="match status" value="1"/>
</dbReference>
<keyword evidence="8 9" id="KW-0998">Cell outer membrane</keyword>
<comment type="similarity">
    <text evidence="9 11">Belongs to the TonB-dependent receptor family.</text>
</comment>
<dbReference type="EMBL" id="KX426227">
    <property type="protein sequence ID" value="APW48830.1"/>
    <property type="molecule type" value="Genomic_DNA"/>
</dbReference>
<organism evidence="15">
    <name type="scientific">Acinetobacter lwoffii</name>
    <dbReference type="NCBI Taxonomy" id="28090"/>
    <lineage>
        <taxon>Bacteria</taxon>
        <taxon>Pseudomonadati</taxon>
        <taxon>Pseudomonadota</taxon>
        <taxon>Gammaproteobacteria</taxon>
        <taxon>Moraxellales</taxon>
        <taxon>Moraxellaceae</taxon>
        <taxon>Acinetobacter</taxon>
    </lineage>
</organism>
<feature type="short sequence motif" description="TonB C-terminal box" evidence="10">
    <location>
        <begin position="692"/>
        <end position="709"/>
    </location>
</feature>
<evidence type="ECO:0000256" key="2">
    <source>
        <dbReference type="ARBA" id="ARBA00022448"/>
    </source>
</evidence>
<keyword evidence="5 12" id="KW-0732">Signal</keyword>
<dbReference type="InterPro" id="IPR039426">
    <property type="entry name" value="TonB-dep_rcpt-like"/>
</dbReference>
<dbReference type="Gene3D" id="2.40.170.20">
    <property type="entry name" value="TonB-dependent receptor, beta-barrel domain"/>
    <property type="match status" value="1"/>
</dbReference>
<keyword evidence="15" id="KW-0614">Plasmid</keyword>
<dbReference type="AlphaFoldDB" id="A0A1P8KGM7"/>
<evidence type="ECO:0000256" key="10">
    <source>
        <dbReference type="PROSITE-ProRule" id="PRU10144"/>
    </source>
</evidence>
<evidence type="ECO:0000259" key="13">
    <source>
        <dbReference type="Pfam" id="PF00593"/>
    </source>
</evidence>
<feature type="domain" description="TonB-dependent receptor-like beta-barrel" evidence="13">
    <location>
        <begin position="257"/>
        <end position="679"/>
    </location>
</feature>
<keyword evidence="7 9" id="KW-0472">Membrane</keyword>
<keyword evidence="3 9" id="KW-1134">Transmembrane beta strand</keyword>